<keyword evidence="3" id="KW-1185">Reference proteome</keyword>
<proteinExistence type="predicted"/>
<feature type="compositionally biased region" description="Polar residues" evidence="1">
    <location>
        <begin position="542"/>
        <end position="551"/>
    </location>
</feature>
<organism evidence="2 3">
    <name type="scientific">Hyaloscypha variabilis (strain UAMH 11265 / GT02V1 / F)</name>
    <name type="common">Meliniomyces variabilis</name>
    <dbReference type="NCBI Taxonomy" id="1149755"/>
    <lineage>
        <taxon>Eukaryota</taxon>
        <taxon>Fungi</taxon>
        <taxon>Dikarya</taxon>
        <taxon>Ascomycota</taxon>
        <taxon>Pezizomycotina</taxon>
        <taxon>Leotiomycetes</taxon>
        <taxon>Helotiales</taxon>
        <taxon>Hyaloscyphaceae</taxon>
        <taxon>Hyaloscypha</taxon>
        <taxon>Hyaloscypha variabilis</taxon>
    </lineage>
</organism>
<feature type="region of interest" description="Disordered" evidence="1">
    <location>
        <begin position="542"/>
        <end position="564"/>
    </location>
</feature>
<sequence length="780" mass="85710">MQSSVRSETPRAATLRSLSSTSVHVNREVAIVSSPSPTPAVQRARYSHMPSVLNGYGRPQTSPVPPTGATANAPPLKRWDSTKTSITNQSSARLSRVSLQQGPQDENTLDSNRQSMKALSDFLMTREPPPTNWVSKLSDDERSLSSLKKSSFKLFKKSKSKKQKPPRFLQLPDSAVAAKTRSGARHIAISIPIEHDHIEPTKKPAPIIQERPKRDSSTHRPDRSAVTILKPVAELRESGSSYLSSTAKSRKSEVDLGQVSLQTREKSPIIDPLRVHTPSTSKDYYTGLDIPGVATIEESPSTKLDSTRTPRSYTAMSPVLRPDNQSDPRHSGGTAYSTVSLGTWGHSRGPSSVSTAPSATLISSLKLDLPARKSSMSRVPQAIKAELIQTTRLVNEVQQGREALDPVQSRTSEATSQTMSTPSPPTVFNTAKAEIVRRYSASEKGGPQIFRSTTPKGLTPAPPKRISDQPIPQDIWRPSTAPPLRTRAQAVSQMKEIEAKHVTDGMDESFRVTRQSRQDRVKARKQRDIENLRGTRAPLSEAVSQNTQPITSPKIMAPPKNPKRSIVQPMDLARRKALNSVTSIMLVANLAPYTGVVLSSDLAAPRTPGKTSGSSTIRSTEHTPPHSLNSPASDTDNTHMRSPRRRIASSRRRAGAEGRMLSPTGSMLESRRRERRVKRNMREREKELDIRLGRIERDNEVLMSVLSGIASGFSQLSRRVDEGVLGGRGVRKVASRKELGLLGVEQSMRELQELAPRVSTESVKHFGDEFEEDDGESILL</sequence>
<evidence type="ECO:0000313" key="2">
    <source>
        <dbReference type="EMBL" id="PMD35187.1"/>
    </source>
</evidence>
<dbReference type="Proteomes" id="UP000235786">
    <property type="component" value="Unassembled WGS sequence"/>
</dbReference>
<feature type="compositionally biased region" description="Polar residues" evidence="1">
    <location>
        <begin position="609"/>
        <end position="618"/>
    </location>
</feature>
<feature type="compositionally biased region" description="Polar residues" evidence="1">
    <location>
        <begin position="300"/>
        <end position="315"/>
    </location>
</feature>
<protein>
    <submittedName>
        <fullName evidence="2">Uncharacterized protein</fullName>
    </submittedName>
</protein>
<feature type="compositionally biased region" description="Polar residues" evidence="1">
    <location>
        <begin position="82"/>
        <end position="112"/>
    </location>
</feature>
<reference evidence="2 3" key="1">
    <citation type="submission" date="2016-04" db="EMBL/GenBank/DDBJ databases">
        <title>A degradative enzymes factory behind the ericoid mycorrhizal symbiosis.</title>
        <authorList>
            <consortium name="DOE Joint Genome Institute"/>
            <person name="Martino E."/>
            <person name="Morin E."/>
            <person name="Grelet G."/>
            <person name="Kuo A."/>
            <person name="Kohler A."/>
            <person name="Daghino S."/>
            <person name="Barry K."/>
            <person name="Choi C."/>
            <person name="Cichocki N."/>
            <person name="Clum A."/>
            <person name="Copeland A."/>
            <person name="Hainaut M."/>
            <person name="Haridas S."/>
            <person name="Labutti K."/>
            <person name="Lindquist E."/>
            <person name="Lipzen A."/>
            <person name="Khouja H.-R."/>
            <person name="Murat C."/>
            <person name="Ohm R."/>
            <person name="Olson A."/>
            <person name="Spatafora J."/>
            <person name="Veneault-Fourrey C."/>
            <person name="Henrissat B."/>
            <person name="Grigoriev I."/>
            <person name="Martin F."/>
            <person name="Perotto S."/>
        </authorList>
    </citation>
    <scope>NUCLEOTIDE SEQUENCE [LARGE SCALE GENOMIC DNA]</scope>
    <source>
        <strain evidence="2 3">F</strain>
    </source>
</reference>
<evidence type="ECO:0000256" key="1">
    <source>
        <dbReference type="SAM" id="MobiDB-lite"/>
    </source>
</evidence>
<dbReference type="AlphaFoldDB" id="A0A2J6R9K0"/>
<feature type="region of interest" description="Disordered" evidence="1">
    <location>
        <begin position="401"/>
        <end position="427"/>
    </location>
</feature>
<feature type="region of interest" description="Disordered" evidence="1">
    <location>
        <begin position="602"/>
        <end position="680"/>
    </location>
</feature>
<feature type="region of interest" description="Disordered" evidence="1">
    <location>
        <begin position="1"/>
        <end position="112"/>
    </location>
</feature>
<gene>
    <name evidence="2" type="ORF">L207DRAFT_108268</name>
</gene>
<feature type="region of interest" description="Disordered" evidence="1">
    <location>
        <begin position="440"/>
        <end position="481"/>
    </location>
</feature>
<feature type="compositionally biased region" description="Basic residues" evidence="1">
    <location>
        <begin position="641"/>
        <end position="653"/>
    </location>
</feature>
<feature type="region of interest" description="Disordered" evidence="1">
    <location>
        <begin position="300"/>
        <end position="334"/>
    </location>
</feature>
<dbReference type="OrthoDB" id="5417386at2759"/>
<accession>A0A2J6R9K0</accession>
<feature type="compositionally biased region" description="Polar residues" evidence="1">
    <location>
        <begin position="626"/>
        <end position="635"/>
    </location>
</feature>
<dbReference type="EMBL" id="KZ613952">
    <property type="protein sequence ID" value="PMD35187.1"/>
    <property type="molecule type" value="Genomic_DNA"/>
</dbReference>
<evidence type="ECO:0000313" key="3">
    <source>
        <dbReference type="Proteomes" id="UP000235786"/>
    </source>
</evidence>
<name>A0A2J6R9K0_HYAVF</name>